<evidence type="ECO:0000313" key="3">
    <source>
        <dbReference type="Proteomes" id="UP000003053"/>
    </source>
</evidence>
<dbReference type="AlphaFoldDB" id="A4C1T7"/>
<dbReference type="Proteomes" id="UP000003053">
    <property type="component" value="Unassembled WGS sequence"/>
</dbReference>
<evidence type="ECO:0000313" key="2">
    <source>
        <dbReference type="EMBL" id="EAR12090.1"/>
    </source>
</evidence>
<sequence length="22" mass="2657">MDKKKIPDNLKQKNKAFKLLKK</sequence>
<protein>
    <submittedName>
        <fullName evidence="2">Uncharacterized protein</fullName>
    </submittedName>
</protein>
<organism evidence="2 3">
    <name type="scientific">Polaribacter irgensii 23-P</name>
    <dbReference type="NCBI Taxonomy" id="313594"/>
    <lineage>
        <taxon>Bacteria</taxon>
        <taxon>Pseudomonadati</taxon>
        <taxon>Bacteroidota</taxon>
        <taxon>Flavobacteriia</taxon>
        <taxon>Flavobacteriales</taxon>
        <taxon>Flavobacteriaceae</taxon>
    </lineage>
</organism>
<evidence type="ECO:0000256" key="1">
    <source>
        <dbReference type="SAM" id="MobiDB-lite"/>
    </source>
</evidence>
<proteinExistence type="predicted"/>
<dbReference type="EMBL" id="AAOG01000003">
    <property type="protein sequence ID" value="EAR12090.1"/>
    <property type="molecule type" value="Genomic_DNA"/>
</dbReference>
<comment type="caution">
    <text evidence="2">The sequence shown here is derived from an EMBL/GenBank/DDBJ whole genome shotgun (WGS) entry which is preliminary data.</text>
</comment>
<name>A4C1T7_9FLAO</name>
<feature type="compositionally biased region" description="Basic residues" evidence="1">
    <location>
        <begin position="12"/>
        <end position="22"/>
    </location>
</feature>
<feature type="region of interest" description="Disordered" evidence="1">
    <location>
        <begin position="1"/>
        <end position="22"/>
    </location>
</feature>
<keyword evidence="3" id="KW-1185">Reference proteome</keyword>
<accession>A4C1T7</accession>
<gene>
    <name evidence="2" type="ORF">PI23P_12172</name>
</gene>
<dbReference type="HOGENOM" id="CLU_3424884_0_0_10"/>
<feature type="compositionally biased region" description="Basic and acidic residues" evidence="1">
    <location>
        <begin position="1"/>
        <end position="11"/>
    </location>
</feature>
<reference evidence="2 3" key="1">
    <citation type="submission" date="2006-02" db="EMBL/GenBank/DDBJ databases">
        <authorList>
            <person name="Murray A."/>
            <person name="Staley J."/>
            <person name="Ferriera S."/>
            <person name="Johnson J."/>
            <person name="Kravitz S."/>
            <person name="Halpern A."/>
            <person name="Remington K."/>
            <person name="Beeson K."/>
            <person name="Tran B."/>
            <person name="Rogers Y.-H."/>
            <person name="Friedman R."/>
            <person name="Venter J.C."/>
        </authorList>
    </citation>
    <scope>NUCLEOTIDE SEQUENCE [LARGE SCALE GENOMIC DNA]</scope>
    <source>
        <strain evidence="2 3">23-P</strain>
    </source>
</reference>